<feature type="compositionally biased region" description="Polar residues" evidence="1">
    <location>
        <begin position="281"/>
        <end position="304"/>
    </location>
</feature>
<accession>A0A9Q0YMX2</accession>
<gene>
    <name evidence="3" type="ORF">HOLleu_32874</name>
</gene>
<dbReference type="EMBL" id="JAIZAY010000017">
    <property type="protein sequence ID" value="KAJ8025342.1"/>
    <property type="molecule type" value="Genomic_DNA"/>
</dbReference>
<dbReference type="Proteomes" id="UP001152320">
    <property type="component" value="Chromosome 17"/>
</dbReference>
<protein>
    <submittedName>
        <fullName evidence="3">Uncharacterized protein</fullName>
    </submittedName>
</protein>
<feature type="chain" id="PRO_5040291168" evidence="2">
    <location>
        <begin position="22"/>
        <end position="353"/>
    </location>
</feature>
<dbReference type="OrthoDB" id="10071643at2759"/>
<dbReference type="AlphaFoldDB" id="A0A9Q0YMX2"/>
<feature type="region of interest" description="Disordered" evidence="1">
    <location>
        <begin position="281"/>
        <end position="320"/>
    </location>
</feature>
<evidence type="ECO:0000313" key="3">
    <source>
        <dbReference type="EMBL" id="KAJ8025342.1"/>
    </source>
</evidence>
<sequence length="353" mass="39584">MVTFDMVTIVMCLCLVKPSLASPVMDGEDSKIIRIQKHLDEVNEKLNKILSNSDSTSRCIQDLDQRLSELEKNVEKPGQLPHHESKAARPNSNAFVHSQSTDDNITGVNANTNVGAAQERDSVTHDGDFLEHSPDQNLVTTVNCQEEFQSIRDSLSRLKLPNDLKLNESKQGIRREDQQTLAVLSRCGRYTETTLKALAAIGEISEEAPREFLENELAQIIKIQQAQIKYLQDEYANLVVQSKFDKTTSQTFRSLQRNTSGLNADALKNLKLATAISSAGLHQQTTSNQRDSTYRPTSQSSWRGSYNPGRQGFRGRGRGNNSYYNSNYNYNHNVSDVFDQFAQKGRIISSIIP</sequence>
<evidence type="ECO:0000256" key="2">
    <source>
        <dbReference type="SAM" id="SignalP"/>
    </source>
</evidence>
<reference evidence="3" key="1">
    <citation type="submission" date="2021-10" db="EMBL/GenBank/DDBJ databases">
        <title>Tropical sea cucumber genome reveals ecological adaptation and Cuvierian tubules defense mechanism.</title>
        <authorList>
            <person name="Chen T."/>
        </authorList>
    </citation>
    <scope>NUCLEOTIDE SEQUENCE</scope>
    <source>
        <strain evidence="3">Nanhai2018</strain>
        <tissue evidence="3">Muscle</tissue>
    </source>
</reference>
<keyword evidence="4" id="KW-1185">Reference proteome</keyword>
<evidence type="ECO:0000256" key="1">
    <source>
        <dbReference type="SAM" id="MobiDB-lite"/>
    </source>
</evidence>
<organism evidence="3 4">
    <name type="scientific">Holothuria leucospilota</name>
    <name type="common">Black long sea cucumber</name>
    <name type="synonym">Mertensiothuria leucospilota</name>
    <dbReference type="NCBI Taxonomy" id="206669"/>
    <lineage>
        <taxon>Eukaryota</taxon>
        <taxon>Metazoa</taxon>
        <taxon>Echinodermata</taxon>
        <taxon>Eleutherozoa</taxon>
        <taxon>Echinozoa</taxon>
        <taxon>Holothuroidea</taxon>
        <taxon>Aspidochirotacea</taxon>
        <taxon>Aspidochirotida</taxon>
        <taxon>Holothuriidae</taxon>
        <taxon>Holothuria</taxon>
    </lineage>
</organism>
<proteinExistence type="predicted"/>
<comment type="caution">
    <text evidence="3">The sequence shown here is derived from an EMBL/GenBank/DDBJ whole genome shotgun (WGS) entry which is preliminary data.</text>
</comment>
<name>A0A9Q0YMX2_HOLLE</name>
<keyword evidence="2" id="KW-0732">Signal</keyword>
<evidence type="ECO:0000313" key="4">
    <source>
        <dbReference type="Proteomes" id="UP001152320"/>
    </source>
</evidence>
<feature type="signal peptide" evidence="2">
    <location>
        <begin position="1"/>
        <end position="21"/>
    </location>
</feature>